<dbReference type="Gene3D" id="3.30.750.44">
    <property type="match status" value="1"/>
</dbReference>
<evidence type="ECO:0000313" key="4">
    <source>
        <dbReference type="Proteomes" id="UP001595379"/>
    </source>
</evidence>
<feature type="signal peptide" evidence="1">
    <location>
        <begin position="1"/>
        <end position="27"/>
    </location>
</feature>
<feature type="domain" description="Tail specific protease" evidence="2">
    <location>
        <begin position="98"/>
        <end position="308"/>
    </location>
</feature>
<dbReference type="GO" id="GO:0016787">
    <property type="term" value="F:hydrolase activity"/>
    <property type="evidence" value="ECO:0007669"/>
    <property type="project" value="UniProtKB-KW"/>
</dbReference>
<dbReference type="SUPFAM" id="SSF52096">
    <property type="entry name" value="ClpP/crotonase"/>
    <property type="match status" value="1"/>
</dbReference>
<dbReference type="EMBL" id="JBHRSV010000019">
    <property type="protein sequence ID" value="MFC2926358.1"/>
    <property type="molecule type" value="Genomic_DNA"/>
</dbReference>
<dbReference type="InterPro" id="IPR005151">
    <property type="entry name" value="Tail-specific_protease"/>
</dbReference>
<feature type="chain" id="PRO_5047499352" evidence="1">
    <location>
        <begin position="28"/>
        <end position="357"/>
    </location>
</feature>
<keyword evidence="1" id="KW-0732">Signal</keyword>
<keyword evidence="4" id="KW-1185">Reference proteome</keyword>
<dbReference type="Pfam" id="PF03572">
    <property type="entry name" value="Peptidase_S41"/>
    <property type="match status" value="1"/>
</dbReference>
<dbReference type="Proteomes" id="UP001595379">
    <property type="component" value="Unassembled WGS sequence"/>
</dbReference>
<name>A0ABV6ZYC1_9PROT</name>
<dbReference type="PANTHER" id="PTHR11261:SF3">
    <property type="entry name" value="RETINOL-BINDING PROTEIN 3"/>
    <property type="match status" value="1"/>
</dbReference>
<keyword evidence="3" id="KW-0378">Hydrolase</keyword>
<sequence length="357" mass="39075">MLPFLEISLRVILLCVPLALLHAPVEASDDRGDVLAEMASVIRDNIYNPDLTSIYVDAIESMRSDSSIMGIDDDEAFALSVHRVLQAALPDGHLGVYGPERTRRILGDHDDIPHNSEEVHSNALPFSIVPLEAEGAPIALIRIEEFTSDESIAQTFNRTFSEIPDGTAFIFDLRGNRGGDAMHFRILAACLLEHPTAVHGIRWRHGDEFETIERHSEPDPACQHHFDAPLYVLTDARTASTAELMPFILQARSRATIVGEATYGASHPAEFFELPHGYGLMVPIGMAFDPVTQADWEGSGVIPDISASGDQALEAAFEHFNSLHLCARVTSVMPSGYVCETAPTELLPVHWTASGVF</sequence>
<dbReference type="Gene3D" id="3.90.226.10">
    <property type="entry name" value="2-enoyl-CoA Hydratase, Chain A, domain 1"/>
    <property type="match status" value="1"/>
</dbReference>
<dbReference type="EC" id="3.4.-.-" evidence="3"/>
<dbReference type="CDD" id="cd07563">
    <property type="entry name" value="Peptidase_S41_IRBP"/>
    <property type="match status" value="1"/>
</dbReference>
<dbReference type="PANTHER" id="PTHR11261">
    <property type="entry name" value="INTERPHOTORECEPTOR RETINOID-BINDING PROTEIN"/>
    <property type="match status" value="1"/>
</dbReference>
<proteinExistence type="predicted"/>
<evidence type="ECO:0000313" key="3">
    <source>
        <dbReference type="EMBL" id="MFC2926358.1"/>
    </source>
</evidence>
<organism evidence="3 4">
    <name type="scientific">Hyphobacterium vulgare</name>
    <dbReference type="NCBI Taxonomy" id="1736751"/>
    <lineage>
        <taxon>Bacteria</taxon>
        <taxon>Pseudomonadati</taxon>
        <taxon>Pseudomonadota</taxon>
        <taxon>Alphaproteobacteria</taxon>
        <taxon>Maricaulales</taxon>
        <taxon>Maricaulaceae</taxon>
        <taxon>Hyphobacterium</taxon>
    </lineage>
</organism>
<gene>
    <name evidence="3" type="ORF">ACFOOR_09595</name>
</gene>
<dbReference type="RefSeq" id="WP_343164152.1">
    <property type="nucleotide sequence ID" value="NZ_JBHRSV010000019.1"/>
</dbReference>
<dbReference type="InterPro" id="IPR029045">
    <property type="entry name" value="ClpP/crotonase-like_dom_sf"/>
</dbReference>
<reference evidence="4" key="1">
    <citation type="journal article" date="2019" name="Int. J. Syst. Evol. Microbiol.">
        <title>The Global Catalogue of Microorganisms (GCM) 10K type strain sequencing project: providing services to taxonomists for standard genome sequencing and annotation.</title>
        <authorList>
            <consortium name="The Broad Institute Genomics Platform"/>
            <consortium name="The Broad Institute Genome Sequencing Center for Infectious Disease"/>
            <person name="Wu L."/>
            <person name="Ma J."/>
        </authorList>
    </citation>
    <scope>NUCLEOTIDE SEQUENCE [LARGE SCALE GENOMIC DNA]</scope>
    <source>
        <strain evidence="4">KCTC 52487</strain>
    </source>
</reference>
<protein>
    <submittedName>
        <fullName evidence="3">S41 family peptidase</fullName>
        <ecNumber evidence="3">3.4.-.-</ecNumber>
    </submittedName>
</protein>
<dbReference type="SMART" id="SM00245">
    <property type="entry name" value="TSPc"/>
    <property type="match status" value="1"/>
</dbReference>
<evidence type="ECO:0000259" key="2">
    <source>
        <dbReference type="SMART" id="SM00245"/>
    </source>
</evidence>
<evidence type="ECO:0000256" key="1">
    <source>
        <dbReference type="SAM" id="SignalP"/>
    </source>
</evidence>
<accession>A0ABV6ZYC1</accession>
<comment type="caution">
    <text evidence="3">The sequence shown here is derived from an EMBL/GenBank/DDBJ whole genome shotgun (WGS) entry which is preliminary data.</text>
</comment>